<feature type="region of interest" description="Disordered" evidence="2">
    <location>
        <begin position="870"/>
        <end position="988"/>
    </location>
</feature>
<evidence type="ECO:0000256" key="2">
    <source>
        <dbReference type="SAM" id="MobiDB-lite"/>
    </source>
</evidence>
<dbReference type="InterPro" id="IPR011600">
    <property type="entry name" value="Pept_C14_caspase"/>
</dbReference>
<feature type="compositionally biased region" description="Low complexity" evidence="2">
    <location>
        <begin position="873"/>
        <end position="891"/>
    </location>
</feature>
<dbReference type="Gene3D" id="1.10.555.10">
    <property type="entry name" value="Rho GTPase activation protein"/>
    <property type="match status" value="1"/>
</dbReference>
<dbReference type="InterPro" id="IPR000095">
    <property type="entry name" value="CRIB_dom"/>
</dbReference>
<evidence type="ECO:0000313" key="6">
    <source>
        <dbReference type="EMBL" id="GBG31912.1"/>
    </source>
</evidence>
<dbReference type="Pfam" id="PF00620">
    <property type="entry name" value="RhoGAP"/>
    <property type="match status" value="1"/>
</dbReference>
<feature type="compositionally biased region" description="Low complexity" evidence="2">
    <location>
        <begin position="905"/>
        <end position="916"/>
    </location>
</feature>
<dbReference type="Gene3D" id="3.40.50.12660">
    <property type="match status" value="1"/>
</dbReference>
<organism evidence="6 7">
    <name type="scientific">Hondaea fermentalgiana</name>
    <dbReference type="NCBI Taxonomy" id="2315210"/>
    <lineage>
        <taxon>Eukaryota</taxon>
        <taxon>Sar</taxon>
        <taxon>Stramenopiles</taxon>
        <taxon>Bigyra</taxon>
        <taxon>Labyrinthulomycetes</taxon>
        <taxon>Thraustochytrida</taxon>
        <taxon>Thraustochytriidae</taxon>
        <taxon>Hondaea</taxon>
    </lineage>
</organism>
<dbReference type="PANTHER" id="PTHR48104">
    <property type="entry name" value="METACASPASE-4"/>
    <property type="match status" value="1"/>
</dbReference>
<dbReference type="SUPFAM" id="SSF48350">
    <property type="entry name" value="GTPase activation domain, GAP"/>
    <property type="match status" value="1"/>
</dbReference>
<evidence type="ECO:0000259" key="4">
    <source>
        <dbReference type="PROSITE" id="PS50108"/>
    </source>
</evidence>
<dbReference type="InterPro" id="IPR035892">
    <property type="entry name" value="C2_domain_sf"/>
</dbReference>
<dbReference type="Gene3D" id="3.90.810.10">
    <property type="entry name" value="CRIB domain"/>
    <property type="match status" value="1"/>
</dbReference>
<gene>
    <name evidence="6" type="ORF">FCC1311_081372</name>
</gene>
<keyword evidence="7" id="KW-1185">Reference proteome</keyword>
<dbReference type="SUPFAM" id="SSF49562">
    <property type="entry name" value="C2 domain (Calcium/lipid-binding domain, CaLB)"/>
    <property type="match status" value="1"/>
</dbReference>
<accession>A0A2R5GLY4</accession>
<dbReference type="GO" id="GO:0006508">
    <property type="term" value="P:proteolysis"/>
    <property type="evidence" value="ECO:0007669"/>
    <property type="project" value="InterPro"/>
</dbReference>
<feature type="compositionally biased region" description="Acidic residues" evidence="2">
    <location>
        <begin position="939"/>
        <end position="954"/>
    </location>
</feature>
<feature type="compositionally biased region" description="Basic and acidic residues" evidence="2">
    <location>
        <begin position="955"/>
        <end position="970"/>
    </location>
</feature>
<dbReference type="Proteomes" id="UP000241890">
    <property type="component" value="Unassembled WGS sequence"/>
</dbReference>
<proteinExistence type="inferred from homology"/>
<dbReference type="OrthoDB" id="3223806at2759"/>
<dbReference type="SMART" id="SM00239">
    <property type="entry name" value="C2"/>
    <property type="match status" value="2"/>
</dbReference>
<dbReference type="GO" id="GO:0007165">
    <property type="term" value="P:signal transduction"/>
    <property type="evidence" value="ECO:0007669"/>
    <property type="project" value="InterPro"/>
</dbReference>
<comment type="similarity">
    <text evidence="1">Belongs to the peptidase C14B family.</text>
</comment>
<dbReference type="PROSITE" id="PS50238">
    <property type="entry name" value="RHOGAP"/>
    <property type="match status" value="1"/>
</dbReference>
<dbReference type="Pfam" id="PF00168">
    <property type="entry name" value="C2"/>
    <property type="match status" value="1"/>
</dbReference>
<feature type="region of interest" description="Disordered" evidence="2">
    <location>
        <begin position="824"/>
        <end position="849"/>
    </location>
</feature>
<feature type="compositionally biased region" description="Basic and acidic residues" evidence="2">
    <location>
        <begin position="919"/>
        <end position="938"/>
    </location>
</feature>
<dbReference type="InterPro" id="IPR050452">
    <property type="entry name" value="Metacaspase"/>
</dbReference>
<dbReference type="Gene3D" id="2.60.40.150">
    <property type="entry name" value="C2 domain"/>
    <property type="match status" value="2"/>
</dbReference>
<dbReference type="GO" id="GO:0005737">
    <property type="term" value="C:cytoplasm"/>
    <property type="evidence" value="ECO:0007669"/>
    <property type="project" value="TreeGrafter"/>
</dbReference>
<sequence length="1021" mass="111979">MGLSEANSAEIPRCVEISGPTNFRHNFHATFDTTSVTFAGLPTRWNQQTTLINRQFGIPLRSAPRVEVEGYAARIPAVLVLLRRELIDNGGLRHEGVFRVSANKSTQLHYKTQLDAGQFRGCVSSTDATCMAALIKEWFRALPEPLLQCLPRDLIVSVAARTDNDEQASEELLRRLPEPNQSVFLWLLDLLADTAQYETINRMSIKALGIVLAPNLYTVSPTASPMEVVALMDAAVKAVQLCLRRLIVRVRECKGLRNVQHARFIVGEQDPYVETAIVLASTSELALEAQRRKETLVHGFTEKLFGQDRDLVSLSDAALAKLCIGASKRRRTRTMDHGGTDVSWKDNDVDTWGRDNCMYFRYPGRDPRTSKGPSKSPIRLFVRVMDSEKSGRDREIGMGMMDLEVILSQASVFASASCTLEEGNGTVNFEVCFEPWSPLTMCGTLHVSVQRAVGLRRVATLGVEDPFVLAELHPWGTLARSDTHVDGGREPNWDQVAIAEGSKNPDAAQLMIAYPGLDNAEAAAQGLGLGLRVTIFDEMKLRRNRPMGRAWVDVKDAIVRAVEAANLEGSEPATKSGTGDDKNGIAKVIKLWDCQNGVEPSGELHLRVGFEPAYSVEDQTSTGTPSARGKRKALLIGINYVGQGENELHGCHNDVREMQSMMQQEFKTETVRVLTDEVRARKDDLPTARNIRMGLRWLLEGAEAGDCLFLHYSGHGSQVPDEDGDEEDGRDETLIPVDFNGADPSTYITDDELRSSFFEQVPKGVDLTVVFDCCHSGTLSDAKLLDVPRSRGQQSSSEATSPQDTRSRFLPPCEALVQRMDALKASRTKQATRGASRSRESRISLGSAKTSASRWMESWDLSRAPVNARLEPSASESESASASASESASASGKLDDGGTESASSGEAEGANRNNNGKIDVNRSKDDPSKADGVKRVDVNQDDGPDELDFDDDSSDADRSEREEAHRDLKHPTKASARPATMDAAEESSAASATVITPFCYFGSSFPWHWKGLVLGAFRLKN</sequence>
<dbReference type="Pfam" id="PF00656">
    <property type="entry name" value="Peptidase_C14"/>
    <property type="match status" value="1"/>
</dbReference>
<dbReference type="PROSITE" id="PS50004">
    <property type="entry name" value="C2"/>
    <property type="match status" value="1"/>
</dbReference>
<dbReference type="PROSITE" id="PS50108">
    <property type="entry name" value="CRIB"/>
    <property type="match status" value="1"/>
</dbReference>
<dbReference type="EMBL" id="BEYU01000109">
    <property type="protein sequence ID" value="GBG31912.1"/>
    <property type="molecule type" value="Genomic_DNA"/>
</dbReference>
<feature type="region of interest" description="Disordered" evidence="2">
    <location>
        <begin position="785"/>
        <end position="809"/>
    </location>
</feature>
<dbReference type="SMART" id="SM00324">
    <property type="entry name" value="RhoGAP"/>
    <property type="match status" value="1"/>
</dbReference>
<dbReference type="AlphaFoldDB" id="A0A2R5GLY4"/>
<evidence type="ECO:0000313" key="7">
    <source>
        <dbReference type="Proteomes" id="UP000241890"/>
    </source>
</evidence>
<dbReference type="SMART" id="SM00285">
    <property type="entry name" value="PBD"/>
    <property type="match status" value="1"/>
</dbReference>
<feature type="domain" description="C2" evidence="3">
    <location>
        <begin position="423"/>
        <end position="569"/>
    </location>
</feature>
<feature type="compositionally biased region" description="Polar residues" evidence="2">
    <location>
        <begin position="791"/>
        <end position="804"/>
    </location>
</feature>
<evidence type="ECO:0000259" key="3">
    <source>
        <dbReference type="PROSITE" id="PS50004"/>
    </source>
</evidence>
<evidence type="ECO:0000256" key="1">
    <source>
        <dbReference type="ARBA" id="ARBA00009005"/>
    </source>
</evidence>
<reference evidence="6 7" key="1">
    <citation type="submission" date="2017-12" db="EMBL/GenBank/DDBJ databases">
        <title>Sequencing, de novo assembly and annotation of complete genome of a new Thraustochytrid species, strain FCC1311.</title>
        <authorList>
            <person name="Sedici K."/>
            <person name="Godart F."/>
            <person name="Aiese Cigliano R."/>
            <person name="Sanseverino W."/>
            <person name="Barakat M."/>
            <person name="Ortet P."/>
            <person name="Marechal E."/>
            <person name="Cagnac O."/>
            <person name="Amato A."/>
        </authorList>
    </citation>
    <scope>NUCLEOTIDE SEQUENCE [LARGE SCALE GENOMIC DNA]</scope>
</reference>
<feature type="domain" description="Rho-GAP" evidence="5">
    <location>
        <begin position="66"/>
        <end position="250"/>
    </location>
</feature>
<feature type="domain" description="CRIB" evidence="4">
    <location>
        <begin position="17"/>
        <end position="30"/>
    </location>
</feature>
<dbReference type="InterPro" id="IPR000008">
    <property type="entry name" value="C2_dom"/>
</dbReference>
<dbReference type="InterPro" id="IPR000198">
    <property type="entry name" value="RhoGAP_dom"/>
</dbReference>
<evidence type="ECO:0000259" key="5">
    <source>
        <dbReference type="PROSITE" id="PS50238"/>
    </source>
</evidence>
<dbReference type="InParanoid" id="A0A2R5GLY4"/>
<protein>
    <submittedName>
        <fullName evidence="6">Rho GTPase-activating protein 1</fullName>
    </submittedName>
</protein>
<comment type="caution">
    <text evidence="6">The sequence shown here is derived from an EMBL/GenBank/DDBJ whole genome shotgun (WGS) entry which is preliminary data.</text>
</comment>
<dbReference type="Pfam" id="PF00786">
    <property type="entry name" value="PBD"/>
    <property type="match status" value="1"/>
</dbReference>
<dbReference type="CDD" id="cd00159">
    <property type="entry name" value="RhoGAP"/>
    <property type="match status" value="1"/>
</dbReference>
<dbReference type="InterPro" id="IPR008936">
    <property type="entry name" value="Rho_GTPase_activation_prot"/>
</dbReference>
<dbReference type="GO" id="GO:0004197">
    <property type="term" value="F:cysteine-type endopeptidase activity"/>
    <property type="evidence" value="ECO:0007669"/>
    <property type="project" value="InterPro"/>
</dbReference>
<dbReference type="PANTHER" id="PTHR48104:SF30">
    <property type="entry name" value="METACASPASE-1"/>
    <property type="match status" value="1"/>
</dbReference>
<name>A0A2R5GLY4_9STRA</name>
<dbReference type="InterPro" id="IPR036936">
    <property type="entry name" value="CRIB_dom_sf"/>
</dbReference>